<keyword evidence="3" id="KW-1185">Reference proteome</keyword>
<reference evidence="2" key="1">
    <citation type="submission" date="2020-07" db="EMBL/GenBank/DDBJ databases">
        <title>Clarias magur genome sequencing, assembly and annotation.</title>
        <authorList>
            <person name="Kushwaha B."/>
            <person name="Kumar R."/>
            <person name="Das P."/>
            <person name="Joshi C.G."/>
            <person name="Kumar D."/>
            <person name="Nagpure N.S."/>
            <person name="Pandey M."/>
            <person name="Agarwal S."/>
            <person name="Srivastava S."/>
            <person name="Singh M."/>
            <person name="Sahoo L."/>
            <person name="Jayasankar P."/>
            <person name="Meher P.K."/>
            <person name="Koringa P.G."/>
            <person name="Iquebal M.A."/>
            <person name="Das S.P."/>
            <person name="Bit A."/>
            <person name="Patnaik S."/>
            <person name="Patel N."/>
            <person name="Shah T.M."/>
            <person name="Hinsu A."/>
            <person name="Jena J.K."/>
        </authorList>
    </citation>
    <scope>NUCLEOTIDE SEQUENCE</scope>
    <source>
        <strain evidence="2">CIFAMagur01</strain>
        <tissue evidence="2">Testis</tissue>
    </source>
</reference>
<sequence length="194" mass="21498">THLTSRDPNNSPTHPIIPTVFASYALFNDHDSMETGENQKSKDLRRTPVPHQSIFSYSRPLGTPTENGYEQVIPNPHTDQPTMHPIHTKPESLSALNEQVPPQGFSDQPTESRKEQSSPSAVVHHVKLTQTSGFTLNNVNSITSSTPVEIQQYWSQPAEQLTATKASQANNTELVEMLNKTTSKAPMRTTDNKA</sequence>
<evidence type="ECO:0000256" key="1">
    <source>
        <dbReference type="SAM" id="MobiDB-lite"/>
    </source>
</evidence>
<feature type="non-terminal residue" evidence="2">
    <location>
        <position position="1"/>
    </location>
</feature>
<proteinExistence type="predicted"/>
<protein>
    <submittedName>
        <fullName evidence="2">Hemicentin-2-like isoform X1</fullName>
    </submittedName>
</protein>
<dbReference type="Proteomes" id="UP000727407">
    <property type="component" value="Unassembled WGS sequence"/>
</dbReference>
<accession>A0A8J4WS41</accession>
<comment type="caution">
    <text evidence="2">The sequence shown here is derived from an EMBL/GenBank/DDBJ whole genome shotgun (WGS) entry which is preliminary data.</text>
</comment>
<dbReference type="OrthoDB" id="9448246at2759"/>
<organism evidence="2 3">
    <name type="scientific">Clarias magur</name>
    <name type="common">Asian catfish</name>
    <name type="synonym">Macropteronotus magur</name>
    <dbReference type="NCBI Taxonomy" id="1594786"/>
    <lineage>
        <taxon>Eukaryota</taxon>
        <taxon>Metazoa</taxon>
        <taxon>Chordata</taxon>
        <taxon>Craniata</taxon>
        <taxon>Vertebrata</taxon>
        <taxon>Euteleostomi</taxon>
        <taxon>Actinopterygii</taxon>
        <taxon>Neopterygii</taxon>
        <taxon>Teleostei</taxon>
        <taxon>Ostariophysi</taxon>
        <taxon>Siluriformes</taxon>
        <taxon>Clariidae</taxon>
        <taxon>Clarias</taxon>
    </lineage>
</organism>
<evidence type="ECO:0000313" key="2">
    <source>
        <dbReference type="EMBL" id="KAF5888677.1"/>
    </source>
</evidence>
<feature type="non-terminal residue" evidence="2">
    <location>
        <position position="194"/>
    </location>
</feature>
<dbReference type="EMBL" id="QNUK01000937">
    <property type="protein sequence ID" value="KAF5888677.1"/>
    <property type="molecule type" value="Genomic_DNA"/>
</dbReference>
<feature type="compositionally biased region" description="Basic and acidic residues" evidence="1">
    <location>
        <begin position="32"/>
        <end position="46"/>
    </location>
</feature>
<dbReference type="AlphaFoldDB" id="A0A8J4WS41"/>
<evidence type="ECO:0000313" key="3">
    <source>
        <dbReference type="Proteomes" id="UP000727407"/>
    </source>
</evidence>
<name>A0A8J4WS41_CLAMG</name>
<gene>
    <name evidence="2" type="ORF">DAT39_021617</name>
</gene>
<feature type="region of interest" description="Disordered" evidence="1">
    <location>
        <begin position="32"/>
        <end position="119"/>
    </location>
</feature>